<organism evidence="1 2">
    <name type="scientific">Neorhizobium phenanthreniclasticum</name>
    <dbReference type="NCBI Taxonomy" id="3157917"/>
    <lineage>
        <taxon>Bacteria</taxon>
        <taxon>Pseudomonadati</taxon>
        <taxon>Pseudomonadota</taxon>
        <taxon>Alphaproteobacteria</taxon>
        <taxon>Hyphomicrobiales</taxon>
        <taxon>Rhizobiaceae</taxon>
        <taxon>Rhizobium/Agrobacterium group</taxon>
        <taxon>Neorhizobium</taxon>
    </lineage>
</organism>
<keyword evidence="2" id="KW-1185">Reference proteome</keyword>
<protein>
    <recommendedName>
        <fullName evidence="3">Thioredoxin-like fold domain-containing protein</fullName>
    </recommendedName>
</protein>
<dbReference type="EMBL" id="JBEAAL010000008">
    <property type="protein sequence ID" value="MEQ1405984.1"/>
    <property type="molecule type" value="Genomic_DNA"/>
</dbReference>
<comment type="caution">
    <text evidence="1">The sequence shown here is derived from an EMBL/GenBank/DDBJ whole genome shotgun (WGS) entry which is preliminary data.</text>
</comment>
<evidence type="ECO:0008006" key="3">
    <source>
        <dbReference type="Google" id="ProtNLM"/>
    </source>
</evidence>
<evidence type="ECO:0000313" key="1">
    <source>
        <dbReference type="EMBL" id="MEQ1405984.1"/>
    </source>
</evidence>
<name>A0ABV0M296_9HYPH</name>
<sequence length="46" mass="4954">MLDRNCNQALAFNFVGTPSFVIHGTTFGSVLDEKELKVAIAEARAA</sequence>
<proteinExistence type="predicted"/>
<gene>
    <name evidence="1" type="ORF">ABK249_13655</name>
</gene>
<accession>A0ABV0M296</accession>
<evidence type="ECO:0000313" key="2">
    <source>
        <dbReference type="Proteomes" id="UP001496627"/>
    </source>
</evidence>
<dbReference type="Proteomes" id="UP001496627">
    <property type="component" value="Unassembled WGS sequence"/>
</dbReference>
<reference evidence="1 2" key="1">
    <citation type="submission" date="2024-05" db="EMBL/GenBank/DDBJ databases">
        <title>Neorhizobium sp. Rsf11, a plant growth promoting and heavy metal resistant PAH-degrader.</title>
        <authorList>
            <person name="Golubev S.N."/>
            <person name="Muratova A.Y."/>
            <person name="Markelova M.I."/>
        </authorList>
    </citation>
    <scope>NUCLEOTIDE SEQUENCE [LARGE SCALE GENOMIC DNA]</scope>
    <source>
        <strain evidence="1 2">Rsf11</strain>
    </source>
</reference>
<dbReference type="RefSeq" id="WP_280107464.1">
    <property type="nucleotide sequence ID" value="NZ_JBEAAL010000008.1"/>
</dbReference>